<accession>A0A3P7NDV4</accession>
<keyword evidence="2" id="KW-1185">Reference proteome</keyword>
<protein>
    <submittedName>
        <fullName evidence="1">Uncharacterized protein</fullName>
    </submittedName>
</protein>
<dbReference type="AlphaFoldDB" id="A0A3P7NDV4"/>
<proteinExistence type="predicted"/>
<sequence>MASSWMVPAGIARIESWRSPCQRFCRMLCQR</sequence>
<organism evidence="1 2">
    <name type="scientific">Dibothriocephalus latus</name>
    <name type="common">Fish tapeworm</name>
    <name type="synonym">Diphyllobothrium latum</name>
    <dbReference type="NCBI Taxonomy" id="60516"/>
    <lineage>
        <taxon>Eukaryota</taxon>
        <taxon>Metazoa</taxon>
        <taxon>Spiralia</taxon>
        <taxon>Lophotrochozoa</taxon>
        <taxon>Platyhelminthes</taxon>
        <taxon>Cestoda</taxon>
        <taxon>Eucestoda</taxon>
        <taxon>Diphyllobothriidea</taxon>
        <taxon>Diphyllobothriidae</taxon>
        <taxon>Dibothriocephalus</taxon>
    </lineage>
</organism>
<dbReference type="Proteomes" id="UP000281553">
    <property type="component" value="Unassembled WGS sequence"/>
</dbReference>
<gene>
    <name evidence="1" type="ORF">DILT_LOCUS18358</name>
</gene>
<dbReference type="EMBL" id="UYRU01099730">
    <property type="protein sequence ID" value="VDN40844.1"/>
    <property type="molecule type" value="Genomic_DNA"/>
</dbReference>
<evidence type="ECO:0000313" key="1">
    <source>
        <dbReference type="EMBL" id="VDN40844.1"/>
    </source>
</evidence>
<reference evidence="1 2" key="1">
    <citation type="submission" date="2018-11" db="EMBL/GenBank/DDBJ databases">
        <authorList>
            <consortium name="Pathogen Informatics"/>
        </authorList>
    </citation>
    <scope>NUCLEOTIDE SEQUENCE [LARGE SCALE GENOMIC DNA]</scope>
</reference>
<evidence type="ECO:0000313" key="2">
    <source>
        <dbReference type="Proteomes" id="UP000281553"/>
    </source>
</evidence>
<name>A0A3P7NDV4_DIBLA</name>